<accession>A0A229P276</accession>
<organism evidence="1 2">
    <name type="scientific">Paenibacillus herberti</name>
    <dbReference type="NCBI Taxonomy" id="1619309"/>
    <lineage>
        <taxon>Bacteria</taxon>
        <taxon>Bacillati</taxon>
        <taxon>Bacillota</taxon>
        <taxon>Bacilli</taxon>
        <taxon>Bacillales</taxon>
        <taxon>Paenibacillaceae</taxon>
        <taxon>Paenibacillus</taxon>
    </lineage>
</organism>
<dbReference type="InterPro" id="IPR019905">
    <property type="entry name" value="OsmC-like_firmicutes"/>
</dbReference>
<name>A0A229P276_9BACL</name>
<dbReference type="EMBL" id="NMUQ01000001">
    <property type="protein sequence ID" value="OXM16151.1"/>
    <property type="molecule type" value="Genomic_DNA"/>
</dbReference>
<dbReference type="RefSeq" id="WP_089523235.1">
    <property type="nucleotide sequence ID" value="NZ_NMUQ01000001.1"/>
</dbReference>
<protein>
    <recommendedName>
        <fullName evidence="3">Peroxiredoxin</fullName>
    </recommendedName>
</protein>
<reference evidence="1 2" key="1">
    <citation type="submission" date="2017-07" db="EMBL/GenBank/DDBJ databases">
        <title>Paenibacillus herberti R33 genome sequencing and assembly.</title>
        <authorList>
            <person name="Su W."/>
        </authorList>
    </citation>
    <scope>NUCLEOTIDE SEQUENCE [LARGE SCALE GENOMIC DNA]</scope>
    <source>
        <strain evidence="1 2">R33</strain>
    </source>
</reference>
<dbReference type="OrthoDB" id="2242871at2"/>
<dbReference type="AlphaFoldDB" id="A0A229P276"/>
<proteinExistence type="predicted"/>
<dbReference type="InterPro" id="IPR052707">
    <property type="entry name" value="OsmC_Ohr_Peroxiredoxin"/>
</dbReference>
<dbReference type="InterPro" id="IPR003718">
    <property type="entry name" value="OsmC/Ohr_fam"/>
</dbReference>
<dbReference type="NCBIfam" id="TIGR03563">
    <property type="entry name" value="perox_SACOL1771"/>
    <property type="match status" value="1"/>
</dbReference>
<dbReference type="SUPFAM" id="SSF82784">
    <property type="entry name" value="OsmC-like"/>
    <property type="match status" value="1"/>
</dbReference>
<dbReference type="PANTHER" id="PTHR42830:SF2">
    <property type="entry name" value="OSMC_OHR FAMILY PROTEIN"/>
    <property type="match status" value="1"/>
</dbReference>
<keyword evidence="2" id="KW-1185">Reference proteome</keyword>
<dbReference type="InterPro" id="IPR036102">
    <property type="entry name" value="OsmC/Ohrsf"/>
</dbReference>
<comment type="caution">
    <text evidence="1">The sequence shown here is derived from an EMBL/GenBank/DDBJ whole genome shotgun (WGS) entry which is preliminary data.</text>
</comment>
<dbReference type="Gene3D" id="3.30.300.20">
    <property type="match status" value="1"/>
</dbReference>
<gene>
    <name evidence="1" type="ORF">CGZ75_05465</name>
</gene>
<dbReference type="PANTHER" id="PTHR42830">
    <property type="entry name" value="OSMOTICALLY INDUCIBLE FAMILY PROTEIN"/>
    <property type="match status" value="1"/>
</dbReference>
<dbReference type="Pfam" id="PF02566">
    <property type="entry name" value="OsmC"/>
    <property type="match status" value="1"/>
</dbReference>
<dbReference type="InterPro" id="IPR015946">
    <property type="entry name" value="KH_dom-like_a/b"/>
</dbReference>
<sequence>MEHKFELEAVWEGGRNGQGRIRCGAMESEVSIPSVMDGPGKGTNPDEMLLGAAATCYLISLAAMLERSGLTISRLSLRSTGVVETADGVFTYRSITHRPFIELPAEADASQRERAERIALKAEQSCMITRALAGNVGVEAIPDVRMVGESEVSA</sequence>
<evidence type="ECO:0000313" key="2">
    <source>
        <dbReference type="Proteomes" id="UP000215145"/>
    </source>
</evidence>
<dbReference type="Proteomes" id="UP000215145">
    <property type="component" value="Unassembled WGS sequence"/>
</dbReference>
<evidence type="ECO:0000313" key="1">
    <source>
        <dbReference type="EMBL" id="OXM16151.1"/>
    </source>
</evidence>
<evidence type="ECO:0008006" key="3">
    <source>
        <dbReference type="Google" id="ProtNLM"/>
    </source>
</evidence>